<accession>A0ABN6CYP6</accession>
<reference evidence="1" key="1">
    <citation type="journal article" date="2022" name="Arch. Microbiol.">
        <title>Thiomicrorhabdus immobilis sp. nov., a mesophilic sulfur-oxidizing bacterium isolated from sediment of a brackish lake in northern Japan.</title>
        <authorList>
            <person name="Kojima H."/>
            <person name="Mochizuki J."/>
            <person name="Kanda M."/>
            <person name="Watanabe T."/>
            <person name="Fukui M."/>
        </authorList>
    </citation>
    <scope>NUCLEOTIDE SEQUENCE</scope>
    <source>
        <strain evidence="1">Am19</strain>
    </source>
</reference>
<evidence type="ECO:0000313" key="2">
    <source>
        <dbReference type="Proteomes" id="UP001054820"/>
    </source>
</evidence>
<dbReference type="Proteomes" id="UP001054820">
    <property type="component" value="Chromosome"/>
</dbReference>
<evidence type="ECO:0000313" key="1">
    <source>
        <dbReference type="EMBL" id="BCN94115.1"/>
    </source>
</evidence>
<proteinExistence type="predicted"/>
<sequence>MESYSLKKPANQAEQLNGFWLVTLMLNDEIPFAACLGTFFHFDAAPQIPLTLFQYGQDNTSNSYQFLTQQALPQAVIEHSLELYSDADDVMPHLEPPASPVLILGDGLYMANAFALAKHRSLQTANTVTNVILASETAFPFMVKPARYLMNEMPAEAIGASTLLEDWHIQNRLASQQGLPGCFEGSIDEMFTEWLQAKHYQMQASGEIENWQVVVFSENSVQKKCLQASQSFDWVELVGIFNLKT</sequence>
<organism evidence="1 2">
    <name type="scientific">Thiomicrorhabdus immobilis</name>
    <dbReference type="NCBI Taxonomy" id="2791037"/>
    <lineage>
        <taxon>Bacteria</taxon>
        <taxon>Pseudomonadati</taxon>
        <taxon>Pseudomonadota</taxon>
        <taxon>Gammaproteobacteria</taxon>
        <taxon>Thiotrichales</taxon>
        <taxon>Piscirickettsiaceae</taxon>
        <taxon>Thiomicrorhabdus</taxon>
    </lineage>
</organism>
<dbReference type="EMBL" id="AP024202">
    <property type="protein sequence ID" value="BCN94115.1"/>
    <property type="molecule type" value="Genomic_DNA"/>
</dbReference>
<dbReference type="RefSeq" id="WP_237261589.1">
    <property type="nucleotide sequence ID" value="NZ_AP024202.1"/>
</dbReference>
<name>A0ABN6CYP6_9GAMM</name>
<keyword evidence="2" id="KW-1185">Reference proteome</keyword>
<protein>
    <submittedName>
        <fullName evidence="1">Uncharacterized protein</fullName>
    </submittedName>
</protein>
<gene>
    <name evidence="1" type="ORF">THMIRHAM_19000</name>
</gene>